<evidence type="ECO:0000313" key="3">
    <source>
        <dbReference type="Proteomes" id="UP000265566"/>
    </source>
</evidence>
<reference evidence="3" key="1">
    <citation type="journal article" date="2018" name="Nat. Plants">
        <title>Whole-genome landscape of Medicago truncatula symbiotic genes.</title>
        <authorList>
            <person name="Pecrix Y."/>
            <person name="Staton S.E."/>
            <person name="Sallet E."/>
            <person name="Lelandais-Briere C."/>
            <person name="Moreau S."/>
            <person name="Carrere S."/>
            <person name="Blein T."/>
            <person name="Jardinaud M.F."/>
            <person name="Latrasse D."/>
            <person name="Zouine M."/>
            <person name="Zahm M."/>
            <person name="Kreplak J."/>
            <person name="Mayjonade B."/>
            <person name="Satge C."/>
            <person name="Perez M."/>
            <person name="Cauet S."/>
            <person name="Marande W."/>
            <person name="Chantry-Darmon C."/>
            <person name="Lopez-Roques C."/>
            <person name="Bouchez O."/>
            <person name="Berard A."/>
            <person name="Debelle F."/>
            <person name="Munos S."/>
            <person name="Bendahmane A."/>
            <person name="Berges H."/>
            <person name="Niebel A."/>
            <person name="Buitink J."/>
            <person name="Frugier F."/>
            <person name="Benhamed M."/>
            <person name="Crespi M."/>
            <person name="Gouzy J."/>
            <person name="Gamas P."/>
        </authorList>
    </citation>
    <scope>NUCLEOTIDE SEQUENCE [LARGE SCALE GENOMIC DNA]</scope>
    <source>
        <strain evidence="3">cv. Jemalong A17</strain>
    </source>
</reference>
<accession>A0A396H8D9</accession>
<feature type="transmembrane region" description="Helical" evidence="1">
    <location>
        <begin position="12"/>
        <end position="31"/>
    </location>
</feature>
<keyword evidence="1" id="KW-1133">Transmembrane helix</keyword>
<dbReference type="AlphaFoldDB" id="A0A396H8D9"/>
<keyword evidence="1" id="KW-0472">Membrane</keyword>
<organism evidence="2 3">
    <name type="scientific">Medicago truncatula</name>
    <name type="common">Barrel medic</name>
    <name type="synonym">Medicago tribuloides</name>
    <dbReference type="NCBI Taxonomy" id="3880"/>
    <lineage>
        <taxon>Eukaryota</taxon>
        <taxon>Viridiplantae</taxon>
        <taxon>Streptophyta</taxon>
        <taxon>Embryophyta</taxon>
        <taxon>Tracheophyta</taxon>
        <taxon>Spermatophyta</taxon>
        <taxon>Magnoliopsida</taxon>
        <taxon>eudicotyledons</taxon>
        <taxon>Gunneridae</taxon>
        <taxon>Pentapetalae</taxon>
        <taxon>rosids</taxon>
        <taxon>fabids</taxon>
        <taxon>Fabales</taxon>
        <taxon>Fabaceae</taxon>
        <taxon>Papilionoideae</taxon>
        <taxon>50 kb inversion clade</taxon>
        <taxon>NPAAA clade</taxon>
        <taxon>Hologalegina</taxon>
        <taxon>IRL clade</taxon>
        <taxon>Trifolieae</taxon>
        <taxon>Medicago</taxon>
    </lineage>
</organism>
<dbReference type="Proteomes" id="UP000265566">
    <property type="component" value="Chromosome 7"/>
</dbReference>
<name>A0A396H8D9_MEDTR</name>
<comment type="caution">
    <text evidence="2">The sequence shown here is derived from an EMBL/GenBank/DDBJ whole genome shotgun (WGS) entry which is preliminary data.</text>
</comment>
<evidence type="ECO:0000256" key="1">
    <source>
        <dbReference type="SAM" id="Phobius"/>
    </source>
</evidence>
<gene>
    <name evidence="2" type="ORF">MtrunA17_Chr7g0250761</name>
</gene>
<keyword evidence="1" id="KW-0812">Transmembrane</keyword>
<evidence type="ECO:0000313" key="2">
    <source>
        <dbReference type="EMBL" id="RHN47237.1"/>
    </source>
</evidence>
<protein>
    <recommendedName>
        <fullName evidence="4">Transmembrane protein</fullName>
    </recommendedName>
</protein>
<dbReference type="EMBL" id="PSQE01000007">
    <property type="protein sequence ID" value="RHN47237.1"/>
    <property type="molecule type" value="Genomic_DNA"/>
</dbReference>
<evidence type="ECO:0008006" key="4">
    <source>
        <dbReference type="Google" id="ProtNLM"/>
    </source>
</evidence>
<sequence length="68" mass="7867">MCCISSSFKYSQILISLYSYLISLYSMHLGLRMCLRDDVGGFVLAKTAWFSPLYDVRRGRSRRVAYNS</sequence>
<dbReference type="Gramene" id="rna41810">
    <property type="protein sequence ID" value="RHN47237.1"/>
    <property type="gene ID" value="gene41810"/>
</dbReference>
<proteinExistence type="predicted"/>